<dbReference type="Pfam" id="PF00440">
    <property type="entry name" value="TetR_N"/>
    <property type="match status" value="1"/>
</dbReference>
<evidence type="ECO:0000313" key="8">
    <source>
        <dbReference type="Proteomes" id="UP000533598"/>
    </source>
</evidence>
<dbReference type="GO" id="GO:0003700">
    <property type="term" value="F:DNA-binding transcription factor activity"/>
    <property type="evidence" value="ECO:0007669"/>
    <property type="project" value="TreeGrafter"/>
</dbReference>
<keyword evidence="8" id="KW-1185">Reference proteome</keyword>
<dbReference type="Gene3D" id="1.10.357.10">
    <property type="entry name" value="Tetracycline Repressor, domain 2"/>
    <property type="match status" value="1"/>
</dbReference>
<dbReference type="PROSITE" id="PS50977">
    <property type="entry name" value="HTH_TETR_2"/>
    <property type="match status" value="1"/>
</dbReference>
<dbReference type="PANTHER" id="PTHR30055:SF148">
    <property type="entry name" value="TETR-FAMILY TRANSCRIPTIONAL REGULATOR"/>
    <property type="match status" value="1"/>
</dbReference>
<keyword evidence="2" id="KW-0805">Transcription regulation</keyword>
<evidence type="ECO:0000256" key="2">
    <source>
        <dbReference type="ARBA" id="ARBA00023015"/>
    </source>
</evidence>
<dbReference type="EMBL" id="JACHMH010000001">
    <property type="protein sequence ID" value="MBB4680466.1"/>
    <property type="molecule type" value="Genomic_DNA"/>
</dbReference>
<evidence type="ECO:0000256" key="1">
    <source>
        <dbReference type="ARBA" id="ARBA00022491"/>
    </source>
</evidence>
<keyword evidence="3 5" id="KW-0238">DNA-binding</keyword>
<dbReference type="SUPFAM" id="SSF48498">
    <property type="entry name" value="Tetracyclin repressor-like, C-terminal domain"/>
    <property type="match status" value="1"/>
</dbReference>
<feature type="domain" description="HTH tetR-type" evidence="6">
    <location>
        <begin position="8"/>
        <end position="68"/>
    </location>
</feature>
<keyword evidence="1" id="KW-0678">Repressor</keyword>
<dbReference type="Pfam" id="PF13977">
    <property type="entry name" value="TetR_C_6"/>
    <property type="match status" value="1"/>
</dbReference>
<dbReference type="SUPFAM" id="SSF46689">
    <property type="entry name" value="Homeodomain-like"/>
    <property type="match status" value="1"/>
</dbReference>
<dbReference type="AlphaFoldDB" id="A0A7W7FVI4"/>
<dbReference type="InterPro" id="IPR039538">
    <property type="entry name" value="BetI_C"/>
</dbReference>
<dbReference type="InterPro" id="IPR050109">
    <property type="entry name" value="HTH-type_TetR-like_transc_reg"/>
</dbReference>
<dbReference type="InterPro" id="IPR001647">
    <property type="entry name" value="HTH_TetR"/>
</dbReference>
<evidence type="ECO:0000313" key="7">
    <source>
        <dbReference type="EMBL" id="MBB4680466.1"/>
    </source>
</evidence>
<name>A0A7W7FVI4_9PSEU</name>
<evidence type="ECO:0000259" key="6">
    <source>
        <dbReference type="PROSITE" id="PS50977"/>
    </source>
</evidence>
<dbReference type="InterPro" id="IPR036271">
    <property type="entry name" value="Tet_transcr_reg_TetR-rel_C_sf"/>
</dbReference>
<dbReference type="PANTHER" id="PTHR30055">
    <property type="entry name" value="HTH-TYPE TRANSCRIPTIONAL REGULATOR RUTR"/>
    <property type="match status" value="1"/>
</dbReference>
<dbReference type="InterPro" id="IPR009057">
    <property type="entry name" value="Homeodomain-like_sf"/>
</dbReference>
<protein>
    <submittedName>
        <fullName evidence="7">AcrR family transcriptional regulator</fullName>
    </submittedName>
</protein>
<organism evidence="7 8">
    <name type="scientific">Crossiella cryophila</name>
    <dbReference type="NCBI Taxonomy" id="43355"/>
    <lineage>
        <taxon>Bacteria</taxon>
        <taxon>Bacillati</taxon>
        <taxon>Actinomycetota</taxon>
        <taxon>Actinomycetes</taxon>
        <taxon>Pseudonocardiales</taxon>
        <taxon>Pseudonocardiaceae</taxon>
        <taxon>Crossiella</taxon>
    </lineage>
</organism>
<evidence type="ECO:0000256" key="4">
    <source>
        <dbReference type="ARBA" id="ARBA00023163"/>
    </source>
</evidence>
<reference evidence="7 8" key="1">
    <citation type="submission" date="2020-08" db="EMBL/GenBank/DDBJ databases">
        <title>Sequencing the genomes of 1000 actinobacteria strains.</title>
        <authorList>
            <person name="Klenk H.-P."/>
        </authorList>
    </citation>
    <scope>NUCLEOTIDE SEQUENCE [LARGE SCALE GENOMIC DNA]</scope>
    <source>
        <strain evidence="7 8">DSM 44230</strain>
    </source>
</reference>
<comment type="caution">
    <text evidence="7">The sequence shown here is derived from an EMBL/GenBank/DDBJ whole genome shotgun (WGS) entry which is preliminary data.</text>
</comment>
<dbReference type="GO" id="GO:0000976">
    <property type="term" value="F:transcription cis-regulatory region binding"/>
    <property type="evidence" value="ECO:0007669"/>
    <property type="project" value="TreeGrafter"/>
</dbReference>
<evidence type="ECO:0000256" key="5">
    <source>
        <dbReference type="PROSITE-ProRule" id="PRU00335"/>
    </source>
</evidence>
<dbReference type="RefSeq" id="WP_185006300.1">
    <property type="nucleotide sequence ID" value="NZ_BAAAUI010000005.1"/>
</dbReference>
<feature type="DNA-binding region" description="H-T-H motif" evidence="5">
    <location>
        <begin position="31"/>
        <end position="50"/>
    </location>
</feature>
<proteinExistence type="predicted"/>
<gene>
    <name evidence="7" type="ORF">HNR67_006584</name>
</gene>
<keyword evidence="4" id="KW-0804">Transcription</keyword>
<evidence type="ECO:0000256" key="3">
    <source>
        <dbReference type="ARBA" id="ARBA00023125"/>
    </source>
</evidence>
<sequence>MARIADRAEQGTRISAAVWRLMAEAGPQGLTLRAVAAAAGCTTGLVLHRFPDKRALLRHARDLLHERTGAAMDELSGAGGSPAAVLRAVLRHAASVDPAKQQEARVWLGYLAAALGDDDLAERHRSANRAFLGRVDRLVGQVRPQWTKARRATVSLSLVSLIEGMNTLAVADPETYRPTRQLAVLDSTLAALDLADPPA</sequence>
<dbReference type="Proteomes" id="UP000533598">
    <property type="component" value="Unassembled WGS sequence"/>
</dbReference>
<accession>A0A7W7FVI4</accession>